<feature type="domain" description="HTH CENPB-type" evidence="4">
    <location>
        <begin position="70"/>
        <end position="141"/>
    </location>
</feature>
<dbReference type="PANTHER" id="PTHR19303:SF73">
    <property type="entry name" value="PROTEIN PDC2"/>
    <property type="match status" value="1"/>
</dbReference>
<dbReference type="SUPFAM" id="SSF46689">
    <property type="entry name" value="Homeodomain-like"/>
    <property type="match status" value="2"/>
</dbReference>
<evidence type="ECO:0000313" key="7">
    <source>
        <dbReference type="Proteomes" id="UP001378592"/>
    </source>
</evidence>
<dbReference type="Pfam" id="PF03221">
    <property type="entry name" value="HTH_Tnp_Tc5"/>
    <property type="match status" value="1"/>
</dbReference>
<dbReference type="InterPro" id="IPR006600">
    <property type="entry name" value="HTH_CenpB_DNA-bd_dom"/>
</dbReference>
<evidence type="ECO:0000259" key="4">
    <source>
        <dbReference type="PROSITE" id="PS51253"/>
    </source>
</evidence>
<protein>
    <recommendedName>
        <fullName evidence="4">HTH CENPB-type domain-containing protein</fullName>
    </recommendedName>
</protein>
<dbReference type="InterPro" id="IPR050863">
    <property type="entry name" value="CenT-Element_Derived"/>
</dbReference>
<gene>
    <name evidence="5" type="ORF">R5R35_002966</name>
    <name evidence="6" type="ORF">R5R35_003256</name>
</gene>
<evidence type="ECO:0000256" key="1">
    <source>
        <dbReference type="ARBA" id="ARBA00004123"/>
    </source>
</evidence>
<comment type="subcellular location">
    <subcellularLocation>
        <location evidence="1">Nucleus</location>
    </subcellularLocation>
</comment>
<dbReference type="Pfam" id="PF04218">
    <property type="entry name" value="CENP-B_N"/>
    <property type="match status" value="1"/>
</dbReference>
<dbReference type="InterPro" id="IPR007889">
    <property type="entry name" value="HTH_Psq"/>
</dbReference>
<keyword evidence="3" id="KW-0539">Nucleus</keyword>
<evidence type="ECO:0000256" key="3">
    <source>
        <dbReference type="ARBA" id="ARBA00023242"/>
    </source>
</evidence>
<keyword evidence="2" id="KW-0238">DNA-binding</keyword>
<evidence type="ECO:0000313" key="5">
    <source>
        <dbReference type="EMBL" id="KAK7862917.1"/>
    </source>
</evidence>
<dbReference type="AlphaFoldDB" id="A0AAN9Z6F1"/>
<comment type="caution">
    <text evidence="6">The sequence shown here is derived from an EMBL/GenBank/DDBJ whole genome shotgun (WGS) entry which is preliminary data.</text>
</comment>
<evidence type="ECO:0000313" key="6">
    <source>
        <dbReference type="EMBL" id="KAK7866326.1"/>
    </source>
</evidence>
<dbReference type="SMART" id="SM00674">
    <property type="entry name" value="CENPB"/>
    <property type="match status" value="1"/>
</dbReference>
<dbReference type="EMBL" id="JAZDUA010000250">
    <property type="protein sequence ID" value="KAK7862917.1"/>
    <property type="molecule type" value="Genomic_DNA"/>
</dbReference>
<dbReference type="PROSITE" id="PS51253">
    <property type="entry name" value="HTH_CENPB"/>
    <property type="match status" value="1"/>
</dbReference>
<name>A0AAN9Z6F1_9ORTH</name>
<dbReference type="GO" id="GO:0003677">
    <property type="term" value="F:DNA binding"/>
    <property type="evidence" value="ECO:0007669"/>
    <property type="project" value="UniProtKB-KW"/>
</dbReference>
<dbReference type="EMBL" id="JAZDUA010000149">
    <property type="protein sequence ID" value="KAK7866326.1"/>
    <property type="molecule type" value="Genomic_DNA"/>
</dbReference>
<accession>A0AAN9Z6F1</accession>
<dbReference type="Proteomes" id="UP001378592">
    <property type="component" value="Unassembled WGS sequence"/>
</dbReference>
<sequence length="166" mass="19310">MAGIRARFRKLEFLTLDQRIEVIRLSQQGLSQRGLAKKFKCGKTQIQNTLANKERFIAEWQGSEHNTQYEYKRRRGQPNESVNNLVLRWYLWASQNNVAVTGPALQEKAREYAAELNVESFSASNGWLECFRRRHNIRFTKRSAAADNLEGDSFFYVFPRIACETG</sequence>
<evidence type="ECO:0000256" key="2">
    <source>
        <dbReference type="ARBA" id="ARBA00023125"/>
    </source>
</evidence>
<proteinExistence type="predicted"/>
<reference evidence="6 7" key="1">
    <citation type="submission" date="2024-03" db="EMBL/GenBank/DDBJ databases">
        <title>The genome assembly and annotation of the cricket Gryllus longicercus Weissman &amp; Gray.</title>
        <authorList>
            <person name="Szrajer S."/>
            <person name="Gray D."/>
            <person name="Ylla G."/>
        </authorList>
    </citation>
    <scope>NUCLEOTIDE SEQUENCE [LARGE SCALE GENOMIC DNA]</scope>
    <source>
        <strain evidence="6">DAG 2021-001</strain>
        <tissue evidence="6">Whole body minus gut</tissue>
    </source>
</reference>
<dbReference type="Gene3D" id="1.10.10.60">
    <property type="entry name" value="Homeodomain-like"/>
    <property type="match status" value="2"/>
</dbReference>
<dbReference type="GO" id="GO:0005634">
    <property type="term" value="C:nucleus"/>
    <property type="evidence" value="ECO:0007669"/>
    <property type="project" value="UniProtKB-SubCell"/>
</dbReference>
<organism evidence="6 7">
    <name type="scientific">Gryllus longicercus</name>
    <dbReference type="NCBI Taxonomy" id="2509291"/>
    <lineage>
        <taxon>Eukaryota</taxon>
        <taxon>Metazoa</taxon>
        <taxon>Ecdysozoa</taxon>
        <taxon>Arthropoda</taxon>
        <taxon>Hexapoda</taxon>
        <taxon>Insecta</taxon>
        <taxon>Pterygota</taxon>
        <taxon>Neoptera</taxon>
        <taxon>Polyneoptera</taxon>
        <taxon>Orthoptera</taxon>
        <taxon>Ensifera</taxon>
        <taxon>Gryllidea</taxon>
        <taxon>Grylloidea</taxon>
        <taxon>Gryllidae</taxon>
        <taxon>Gryllinae</taxon>
        <taxon>Gryllus</taxon>
    </lineage>
</organism>
<dbReference type="PANTHER" id="PTHR19303">
    <property type="entry name" value="TRANSPOSON"/>
    <property type="match status" value="1"/>
</dbReference>
<keyword evidence="7" id="KW-1185">Reference proteome</keyword>
<dbReference type="InterPro" id="IPR009057">
    <property type="entry name" value="Homeodomain-like_sf"/>
</dbReference>